<gene>
    <name evidence="6" type="ORF">CSW64_12585</name>
</gene>
<dbReference type="PANTHER" id="PTHR30404">
    <property type="entry name" value="N-ACETYLMURAMOYL-L-ALANINE AMIDASE"/>
    <property type="match status" value="1"/>
</dbReference>
<dbReference type="InterPro" id="IPR002508">
    <property type="entry name" value="MurNAc-LAA_cat"/>
</dbReference>
<dbReference type="GO" id="GO:0009253">
    <property type="term" value="P:peptidoglycan catabolic process"/>
    <property type="evidence" value="ECO:0007669"/>
    <property type="project" value="InterPro"/>
</dbReference>
<sequence length="397" mass="41684">MRALRAGGVMAGWKGVLALASLTVAALAAGGGAQGSAGSSGLLKVRLGGDQAETRVVLDLDRAVSGKVATEDADGKIVVSLPRIDAPGGLRGAGQGLVRRWDVERGPGAVKINLELARDAEVSRRFLLPPGDGVANYRYVIDLKAKGGAAVRPVAAGPAKPSAPVVARAAARKGPKIIVIDAGHGGKDPGASGVNTLEKDVTLAAAKALKARLEKTGRYRVVMTRGSDVYVPLESRVPIARAADADLFISLHADSGPTTEIRGASVYTLSEKGERRVASVLRKDDWLQPASFGGGAVGDIILDLTQRSTRNRSAVFAEMVLEHIADKTVLLRRSHRDANLMVLLAPDVPAILLEMGFINNPDDEKALTNPAKRKQMMDAVGDAVDAWFARENKLATR</sequence>
<dbReference type="PANTHER" id="PTHR30404:SF0">
    <property type="entry name" value="N-ACETYLMURAMOYL-L-ALANINE AMIDASE AMIC"/>
    <property type="match status" value="1"/>
</dbReference>
<evidence type="ECO:0000256" key="1">
    <source>
        <dbReference type="ARBA" id="ARBA00001561"/>
    </source>
</evidence>
<proteinExistence type="predicted"/>
<dbReference type="KEGG" id="cmb:CSW64_12585"/>
<dbReference type="Proteomes" id="UP000228945">
    <property type="component" value="Chromosome"/>
</dbReference>
<evidence type="ECO:0000256" key="3">
    <source>
        <dbReference type="ARBA" id="ARBA00022801"/>
    </source>
</evidence>
<evidence type="ECO:0000256" key="2">
    <source>
        <dbReference type="ARBA" id="ARBA00011901"/>
    </source>
</evidence>
<dbReference type="InterPro" id="IPR050695">
    <property type="entry name" value="N-acetylmuramoyl_amidase_3"/>
</dbReference>
<dbReference type="GO" id="GO:0008745">
    <property type="term" value="F:N-acetylmuramoyl-L-alanine amidase activity"/>
    <property type="evidence" value="ECO:0007669"/>
    <property type="project" value="UniProtKB-EC"/>
</dbReference>
<dbReference type="SMART" id="SM00646">
    <property type="entry name" value="Ami_3"/>
    <property type="match status" value="1"/>
</dbReference>
<name>A0A2D2AYW5_9CAUL</name>
<dbReference type="OrthoDB" id="9806267at2"/>
<dbReference type="Pfam" id="PF01520">
    <property type="entry name" value="Amidase_3"/>
    <property type="match status" value="1"/>
</dbReference>
<dbReference type="SUPFAM" id="SSF53187">
    <property type="entry name" value="Zn-dependent exopeptidases"/>
    <property type="match status" value="1"/>
</dbReference>
<keyword evidence="7" id="KW-1185">Reference proteome</keyword>
<reference evidence="6 7" key="1">
    <citation type="submission" date="2017-10" db="EMBL/GenBank/DDBJ databases">
        <title>Genome sequence of Caulobacter mirabilis FWC38.</title>
        <authorList>
            <person name="Fiebig A."/>
            <person name="Crosson S."/>
        </authorList>
    </citation>
    <scope>NUCLEOTIDE SEQUENCE [LARGE SCALE GENOMIC DNA]</scope>
    <source>
        <strain evidence="6 7">FWC 38</strain>
    </source>
</reference>
<dbReference type="Gene3D" id="3.40.630.40">
    <property type="entry name" value="Zn-dependent exopeptidases"/>
    <property type="match status" value="1"/>
</dbReference>
<comment type="catalytic activity">
    <reaction evidence="1">
        <text>Hydrolyzes the link between N-acetylmuramoyl residues and L-amino acid residues in certain cell-wall glycopeptides.</text>
        <dbReference type="EC" id="3.5.1.28"/>
    </reaction>
</comment>
<dbReference type="EMBL" id="CP024201">
    <property type="protein sequence ID" value="ATQ43191.1"/>
    <property type="molecule type" value="Genomic_DNA"/>
</dbReference>
<feature type="domain" description="MurNAc-LAA" evidence="5">
    <location>
        <begin position="237"/>
        <end position="385"/>
    </location>
</feature>
<keyword evidence="3" id="KW-0378">Hydrolase</keyword>
<dbReference type="CDD" id="cd02696">
    <property type="entry name" value="MurNAc-LAA"/>
    <property type="match status" value="1"/>
</dbReference>
<evidence type="ECO:0000259" key="5">
    <source>
        <dbReference type="SMART" id="SM00646"/>
    </source>
</evidence>
<evidence type="ECO:0000256" key="4">
    <source>
        <dbReference type="SAM" id="SignalP"/>
    </source>
</evidence>
<evidence type="ECO:0000313" key="6">
    <source>
        <dbReference type="EMBL" id="ATQ43191.1"/>
    </source>
</evidence>
<dbReference type="Gene3D" id="2.60.40.3500">
    <property type="match status" value="1"/>
</dbReference>
<protein>
    <recommendedName>
        <fullName evidence="2">N-acetylmuramoyl-L-alanine amidase</fullName>
        <ecNumber evidence="2">3.5.1.28</ecNumber>
    </recommendedName>
</protein>
<organism evidence="6 7">
    <name type="scientific">Caulobacter mirabilis</name>
    <dbReference type="NCBI Taxonomy" id="69666"/>
    <lineage>
        <taxon>Bacteria</taxon>
        <taxon>Pseudomonadati</taxon>
        <taxon>Pseudomonadota</taxon>
        <taxon>Alphaproteobacteria</taxon>
        <taxon>Caulobacterales</taxon>
        <taxon>Caulobacteraceae</taxon>
        <taxon>Caulobacter</taxon>
    </lineage>
</organism>
<feature type="chain" id="PRO_5013904458" description="N-acetylmuramoyl-L-alanine amidase" evidence="4">
    <location>
        <begin position="29"/>
        <end position="397"/>
    </location>
</feature>
<keyword evidence="4" id="KW-0732">Signal</keyword>
<evidence type="ECO:0000313" key="7">
    <source>
        <dbReference type="Proteomes" id="UP000228945"/>
    </source>
</evidence>
<dbReference type="GO" id="GO:0030288">
    <property type="term" value="C:outer membrane-bounded periplasmic space"/>
    <property type="evidence" value="ECO:0007669"/>
    <property type="project" value="TreeGrafter"/>
</dbReference>
<dbReference type="RefSeq" id="WP_099622443.1">
    <property type="nucleotide sequence ID" value="NZ_CP024201.1"/>
</dbReference>
<feature type="signal peptide" evidence="4">
    <location>
        <begin position="1"/>
        <end position="28"/>
    </location>
</feature>
<dbReference type="AlphaFoldDB" id="A0A2D2AYW5"/>
<accession>A0A2D2AYW5</accession>
<dbReference type="EC" id="3.5.1.28" evidence="2"/>